<evidence type="ECO:0000259" key="2">
    <source>
        <dbReference type="PROSITE" id="PS50010"/>
    </source>
</evidence>
<reference evidence="3 4" key="1">
    <citation type="journal article" date="2022" name="bioRxiv">
        <title>Genomics of Preaxostyla Flagellates Illuminates Evolutionary Transitions and the Path Towards Mitochondrial Loss.</title>
        <authorList>
            <person name="Novak L.V.F."/>
            <person name="Treitli S.C."/>
            <person name="Pyrih J."/>
            <person name="Halakuc P."/>
            <person name="Pipaliya S.V."/>
            <person name="Vacek V."/>
            <person name="Brzon O."/>
            <person name="Soukal P."/>
            <person name="Eme L."/>
            <person name="Dacks J.B."/>
            <person name="Karnkowska A."/>
            <person name="Elias M."/>
            <person name="Hampl V."/>
        </authorList>
    </citation>
    <scope>NUCLEOTIDE SEQUENCE [LARGE SCALE GENOMIC DNA]</scope>
    <source>
        <strain evidence="3">NAU3</strain>
        <tissue evidence="3">Gut</tissue>
    </source>
</reference>
<organism evidence="3 4">
    <name type="scientific">Blattamonas nauphoetae</name>
    <dbReference type="NCBI Taxonomy" id="2049346"/>
    <lineage>
        <taxon>Eukaryota</taxon>
        <taxon>Metamonada</taxon>
        <taxon>Preaxostyla</taxon>
        <taxon>Oxymonadida</taxon>
        <taxon>Blattamonas</taxon>
    </lineage>
</organism>
<dbReference type="Pfam" id="PF00621">
    <property type="entry name" value="RhoGEF"/>
    <property type="match status" value="2"/>
</dbReference>
<feature type="region of interest" description="Disordered" evidence="1">
    <location>
        <begin position="505"/>
        <end position="533"/>
    </location>
</feature>
<dbReference type="InterPro" id="IPR035899">
    <property type="entry name" value="DBL_dom_sf"/>
</dbReference>
<feature type="compositionally biased region" description="Low complexity" evidence="1">
    <location>
        <begin position="22"/>
        <end position="39"/>
    </location>
</feature>
<feature type="region of interest" description="Disordered" evidence="1">
    <location>
        <begin position="644"/>
        <end position="666"/>
    </location>
</feature>
<dbReference type="PANTHER" id="PTHR12673:SF159">
    <property type="entry name" value="LD03170P"/>
    <property type="match status" value="1"/>
</dbReference>
<feature type="compositionally biased region" description="Basic and acidic residues" evidence="1">
    <location>
        <begin position="78"/>
        <end position="111"/>
    </location>
</feature>
<keyword evidence="4" id="KW-1185">Reference proteome</keyword>
<gene>
    <name evidence="3" type="ORF">BLNAU_23637</name>
</gene>
<dbReference type="EMBL" id="JARBJD010000499">
    <property type="protein sequence ID" value="KAK2941459.1"/>
    <property type="molecule type" value="Genomic_DNA"/>
</dbReference>
<accession>A0ABQ9WPP2</accession>
<dbReference type="Gene3D" id="1.20.900.10">
    <property type="entry name" value="Dbl homology (DH) domain"/>
    <property type="match status" value="2"/>
</dbReference>
<dbReference type="PANTHER" id="PTHR12673">
    <property type="entry name" value="FACIOGENITAL DYSPLASIA PROTEIN"/>
    <property type="match status" value="1"/>
</dbReference>
<comment type="caution">
    <text evidence="3">The sequence shown here is derived from an EMBL/GenBank/DDBJ whole genome shotgun (WGS) entry which is preliminary data.</text>
</comment>
<sequence length="1022" mass="114909">MSDSEIQTQEQIEQPDVQQDNTISEPVTTSEETEPTQSQPEKENAVEESSQKESSEPEPSQNHEDTKEQSETPQPAPKEPEKPKEEIPKQEEKPQQQELGPDGKPKETPAEKRKRHRGLVIREILDTERTYVGQLQTMNDLYIVPMSSPSLGLLPPRKGGFGLTPRDTHLLFSNLTSILKTNTMLCESFADCVKNDGKGIGKLFVMLGDFLKCYTPYVSNLTQIQTLTNQMMEKNKKFKEFCATQEADPRSKGYKLPTYQVLPVQRIPRYELLLQQVLKLTEDDDPEKDQLVLALDKVKKVCNVVNLAKATSSQKQRLITIQEGTQVTDQKTQILIIPSRRVLFESPSNLVELDTNRHVTQSNSVQIFLFNDSLFYQVTRQGKMNFGELFPFHLNCTFSTLTTTLDKKEMAGVTVTVRVPKDFDPIHPGDESAYKKILGMSEEDERTKSKEITRSFVFSDKSTTVELLNNLSTATEEMKKARQTFIGQDTSKSATAAAEVKHFDLSDLEGSGDGPVPSPSSTPFSSRQETSTGTGAAKVFAAVKQSVRTNSIDSGRALVSTKEDQIKLMINDETEYVNQLQSISDDYIKPLQRRPKGLSGLAHSTLAQACKLTNADVSKLFGEIETIVKMHTLFLQSLNGEEELPKKKDKEKSKDKDKGAEKSTKTTSSKDIKIGEVFEKLADMFNIYKLYSPKKDERQAKLNQYSEQSDTFRKFLKESHDNSATGMSLEELLALPVDRLPIYKIQISKVIDLTPENDPERESLIRAMDKISNVIIAVNQSMETSERRHNLLTLQSHIRDAELRDNLITATRLLLTTETAFHSAVAIDEADPKCEGGQFSLFKHFAQQEGKNLLANVKTGSLSELLTTLTPSLSDALNPTQRRAVVEFWSVRSNALKTAEEKGTRIETMLYLMNDALLIEHTNQSDDQKGSLELLITFSILANVSFSMVSTSAGGDEESQKFLFRLAFLGSMLQDKTRPGAPNVYKVGEGNQMVLMTFEFNNKTDWEHFRNIFCESVESLKR</sequence>
<evidence type="ECO:0000313" key="3">
    <source>
        <dbReference type="EMBL" id="KAK2941459.1"/>
    </source>
</evidence>
<protein>
    <submittedName>
        <fullName evidence="3">Calmodulin-binding protein</fullName>
    </submittedName>
</protein>
<dbReference type="SMART" id="SM00325">
    <property type="entry name" value="RhoGEF"/>
    <property type="match status" value="2"/>
</dbReference>
<proteinExistence type="predicted"/>
<feature type="domain" description="DH" evidence="2">
    <location>
        <begin position="116"/>
        <end position="308"/>
    </location>
</feature>
<evidence type="ECO:0000256" key="1">
    <source>
        <dbReference type="SAM" id="MobiDB-lite"/>
    </source>
</evidence>
<feature type="compositionally biased region" description="Polar residues" evidence="1">
    <location>
        <begin position="1"/>
        <end position="21"/>
    </location>
</feature>
<dbReference type="PROSITE" id="PS50010">
    <property type="entry name" value="DH_2"/>
    <property type="match status" value="2"/>
</dbReference>
<feature type="region of interest" description="Disordered" evidence="1">
    <location>
        <begin position="1"/>
        <end position="115"/>
    </location>
</feature>
<name>A0ABQ9WPP2_9EUKA</name>
<dbReference type="CDD" id="cd00160">
    <property type="entry name" value="RhoGEF"/>
    <property type="match status" value="2"/>
</dbReference>
<feature type="domain" description="DH" evidence="2">
    <location>
        <begin position="561"/>
        <end position="781"/>
    </location>
</feature>
<evidence type="ECO:0000313" key="4">
    <source>
        <dbReference type="Proteomes" id="UP001281761"/>
    </source>
</evidence>
<dbReference type="InterPro" id="IPR051092">
    <property type="entry name" value="FYVE_RhoGEF_PH"/>
</dbReference>
<dbReference type="SUPFAM" id="SSF48065">
    <property type="entry name" value="DBL homology domain (DH-domain)"/>
    <property type="match status" value="2"/>
</dbReference>
<dbReference type="Proteomes" id="UP001281761">
    <property type="component" value="Unassembled WGS sequence"/>
</dbReference>
<feature type="compositionally biased region" description="Basic and acidic residues" evidence="1">
    <location>
        <begin position="40"/>
        <end position="70"/>
    </location>
</feature>
<dbReference type="InterPro" id="IPR000219">
    <property type="entry name" value="DH_dom"/>
</dbReference>